<dbReference type="EMBL" id="JBHLWQ010000094">
    <property type="protein sequence ID" value="MFC0200736.1"/>
    <property type="molecule type" value="Genomic_DNA"/>
</dbReference>
<dbReference type="GO" id="GO:0016787">
    <property type="term" value="F:hydrolase activity"/>
    <property type="evidence" value="ECO:0007669"/>
    <property type="project" value="UniProtKB-KW"/>
</dbReference>
<sequence length="149" mass="16447">MIVPARPRLAVRAAILHRDRVLMVNAYPGQMSDLWCLPGGGVNTGQSLHDNLAREVAEETGLAIRIGELFLVNEFHDPARGFHQVDLLFRAAPVDGTLCALDDPEGVVNRALWVSRDELVRLRHKPDSLAGAIWSDSSAYYDPLELIVP</sequence>
<evidence type="ECO:0000313" key="5">
    <source>
        <dbReference type="EMBL" id="MFC0200736.1"/>
    </source>
</evidence>
<protein>
    <submittedName>
        <fullName evidence="5">NUDIX hydrolase</fullName>
    </submittedName>
</protein>
<proteinExistence type="predicted"/>
<reference evidence="5 6" key="1">
    <citation type="submission" date="2024-09" db="EMBL/GenBank/DDBJ databases">
        <authorList>
            <person name="Sun Q."/>
            <person name="Mori K."/>
        </authorList>
    </citation>
    <scope>NUCLEOTIDE SEQUENCE [LARGE SCALE GENOMIC DNA]</scope>
    <source>
        <strain evidence="5 6">CCM 7904</strain>
    </source>
</reference>
<organism evidence="5 6">
    <name type="scientific">Paracoccus rhizosphaerae</name>
    <dbReference type="NCBI Taxonomy" id="1133347"/>
    <lineage>
        <taxon>Bacteria</taxon>
        <taxon>Pseudomonadati</taxon>
        <taxon>Pseudomonadota</taxon>
        <taxon>Alphaproteobacteria</taxon>
        <taxon>Rhodobacterales</taxon>
        <taxon>Paracoccaceae</taxon>
        <taxon>Paracoccus</taxon>
    </lineage>
</organism>
<dbReference type="SUPFAM" id="SSF55811">
    <property type="entry name" value="Nudix"/>
    <property type="match status" value="1"/>
</dbReference>
<keyword evidence="2 5" id="KW-0378">Hydrolase</keyword>
<evidence type="ECO:0000256" key="1">
    <source>
        <dbReference type="ARBA" id="ARBA00001946"/>
    </source>
</evidence>
<keyword evidence="6" id="KW-1185">Reference proteome</keyword>
<comment type="cofactor">
    <cofactor evidence="1">
        <name>Mg(2+)</name>
        <dbReference type="ChEBI" id="CHEBI:18420"/>
    </cofactor>
</comment>
<evidence type="ECO:0000259" key="4">
    <source>
        <dbReference type="PROSITE" id="PS51462"/>
    </source>
</evidence>
<evidence type="ECO:0000256" key="3">
    <source>
        <dbReference type="ARBA" id="ARBA00022842"/>
    </source>
</evidence>
<dbReference type="Proteomes" id="UP001589795">
    <property type="component" value="Unassembled WGS sequence"/>
</dbReference>
<dbReference type="PANTHER" id="PTHR43046">
    <property type="entry name" value="GDP-MANNOSE MANNOSYL HYDROLASE"/>
    <property type="match status" value="1"/>
</dbReference>
<evidence type="ECO:0000256" key="2">
    <source>
        <dbReference type="ARBA" id="ARBA00022801"/>
    </source>
</evidence>
<keyword evidence="3" id="KW-0460">Magnesium</keyword>
<dbReference type="InterPro" id="IPR015797">
    <property type="entry name" value="NUDIX_hydrolase-like_dom_sf"/>
</dbReference>
<evidence type="ECO:0000313" key="6">
    <source>
        <dbReference type="Proteomes" id="UP001589795"/>
    </source>
</evidence>
<name>A0ABV6CNC9_9RHOB</name>
<dbReference type="Pfam" id="PF00293">
    <property type="entry name" value="NUDIX"/>
    <property type="match status" value="1"/>
</dbReference>
<dbReference type="RefSeq" id="WP_265507981.1">
    <property type="nucleotide sequence ID" value="NZ_JAOTBE010000050.1"/>
</dbReference>
<dbReference type="PROSITE" id="PS51462">
    <property type="entry name" value="NUDIX"/>
    <property type="match status" value="1"/>
</dbReference>
<dbReference type="PANTHER" id="PTHR43046:SF12">
    <property type="entry name" value="GDP-MANNOSE MANNOSYL HYDROLASE"/>
    <property type="match status" value="1"/>
</dbReference>
<gene>
    <name evidence="5" type="ORF">ACFFIZ_10535</name>
</gene>
<dbReference type="InterPro" id="IPR000086">
    <property type="entry name" value="NUDIX_hydrolase_dom"/>
</dbReference>
<accession>A0ABV6CNC9</accession>
<dbReference type="Gene3D" id="3.90.79.10">
    <property type="entry name" value="Nucleoside Triphosphate Pyrophosphohydrolase"/>
    <property type="match status" value="1"/>
</dbReference>
<comment type="caution">
    <text evidence="5">The sequence shown here is derived from an EMBL/GenBank/DDBJ whole genome shotgun (WGS) entry which is preliminary data.</text>
</comment>
<feature type="domain" description="Nudix hydrolase" evidence="4">
    <location>
        <begin position="6"/>
        <end position="136"/>
    </location>
</feature>